<protein>
    <recommendedName>
        <fullName evidence="3">Glycoside hydrolase family 5 domain-containing protein</fullName>
    </recommendedName>
</protein>
<dbReference type="EMBL" id="CP036427">
    <property type="protein sequence ID" value="QDV39120.1"/>
    <property type="molecule type" value="Genomic_DNA"/>
</dbReference>
<name>A0A518HE41_9BACT</name>
<geneLocation type="plasmid" evidence="2">
    <name>pelp_1</name>
</geneLocation>
<evidence type="ECO:0000313" key="2">
    <source>
        <dbReference type="Proteomes" id="UP000317835"/>
    </source>
</evidence>
<proteinExistence type="predicted"/>
<keyword evidence="1" id="KW-0614">Plasmid</keyword>
<reference evidence="1 2" key="1">
    <citation type="submission" date="2019-02" db="EMBL/GenBank/DDBJ databases">
        <title>Deep-cultivation of Planctomycetes and their phenomic and genomic characterization uncovers novel biology.</title>
        <authorList>
            <person name="Wiegand S."/>
            <person name="Jogler M."/>
            <person name="Boedeker C."/>
            <person name="Pinto D."/>
            <person name="Vollmers J."/>
            <person name="Rivas-Marin E."/>
            <person name="Kohn T."/>
            <person name="Peeters S.H."/>
            <person name="Heuer A."/>
            <person name="Rast P."/>
            <person name="Oberbeckmann S."/>
            <person name="Bunk B."/>
            <person name="Jeske O."/>
            <person name="Meyerdierks A."/>
            <person name="Storesund J.E."/>
            <person name="Kallscheuer N."/>
            <person name="Luecker S."/>
            <person name="Lage O.M."/>
            <person name="Pohl T."/>
            <person name="Merkel B.J."/>
            <person name="Hornburger P."/>
            <person name="Mueller R.-W."/>
            <person name="Bruemmer F."/>
            <person name="Labrenz M."/>
            <person name="Spormann A.M."/>
            <person name="Op den Camp H."/>
            <person name="Overmann J."/>
            <person name="Amann R."/>
            <person name="Jetten M.S.M."/>
            <person name="Mascher T."/>
            <person name="Medema M.H."/>
            <person name="Devos D.P."/>
            <person name="Kaster A.-K."/>
            <person name="Ovreas L."/>
            <person name="Rohde M."/>
            <person name="Galperin M.Y."/>
            <person name="Jogler C."/>
        </authorList>
    </citation>
    <scope>NUCLEOTIDE SEQUENCE [LARGE SCALE GENOMIC DNA]</scope>
    <source>
        <strain evidence="1 2">ElP</strain>
        <plasmid evidence="2">pelp_1</plasmid>
    </source>
</reference>
<gene>
    <name evidence="1" type="ORF">ElP_70840</name>
</gene>
<evidence type="ECO:0000313" key="1">
    <source>
        <dbReference type="EMBL" id="QDV39120.1"/>
    </source>
</evidence>
<accession>A0A518HE41</accession>
<sequence length="98" mass="10920">MYDEALWQASPMNARKNVNDIGAVGRHEVYSGEDGDLLAVQEALVRKIVGELNGFDNVYYEVCNEPYERPGLTRAWNDRIIAAMVEAESALPAKHLIA</sequence>
<dbReference type="AlphaFoldDB" id="A0A518HE41"/>
<organism evidence="1 2">
    <name type="scientific">Tautonia plasticadhaerens</name>
    <dbReference type="NCBI Taxonomy" id="2527974"/>
    <lineage>
        <taxon>Bacteria</taxon>
        <taxon>Pseudomonadati</taxon>
        <taxon>Planctomycetota</taxon>
        <taxon>Planctomycetia</taxon>
        <taxon>Isosphaerales</taxon>
        <taxon>Isosphaeraceae</taxon>
        <taxon>Tautonia</taxon>
    </lineage>
</organism>
<dbReference type="KEGG" id="tpla:ElP_70840"/>
<evidence type="ECO:0008006" key="3">
    <source>
        <dbReference type="Google" id="ProtNLM"/>
    </source>
</evidence>
<dbReference type="Proteomes" id="UP000317835">
    <property type="component" value="Plasmid pElP_1"/>
</dbReference>
<keyword evidence="2" id="KW-1185">Reference proteome</keyword>